<evidence type="ECO:0000313" key="3">
    <source>
        <dbReference type="Proteomes" id="UP000251213"/>
    </source>
</evidence>
<dbReference type="PIRSF" id="PIRSF021328">
    <property type="entry name" value="UCP021328"/>
    <property type="match status" value="1"/>
</dbReference>
<evidence type="ECO:0000256" key="1">
    <source>
        <dbReference type="SAM" id="MobiDB-lite"/>
    </source>
</evidence>
<dbReference type="EMBL" id="QJKK01000004">
    <property type="protein sequence ID" value="RAL24324.1"/>
    <property type="molecule type" value="Genomic_DNA"/>
</dbReference>
<feature type="region of interest" description="Disordered" evidence="1">
    <location>
        <begin position="103"/>
        <end position="138"/>
    </location>
</feature>
<gene>
    <name evidence="2" type="ORF">DL897_08315</name>
</gene>
<accession>A0A364K4M0</accession>
<dbReference type="Pfam" id="PF11208">
    <property type="entry name" value="DUF2992"/>
    <property type="match status" value="1"/>
</dbReference>
<dbReference type="InterPro" id="IPR016787">
    <property type="entry name" value="UCP021328"/>
</dbReference>
<evidence type="ECO:0000313" key="2">
    <source>
        <dbReference type="EMBL" id="RAL24324.1"/>
    </source>
</evidence>
<reference evidence="2 3" key="1">
    <citation type="submission" date="2018-06" db="EMBL/GenBank/DDBJ databases">
        <title>Thermoflavimicrobium daqus sp. nov., a thermophilic microbe isolated from Moutai-flavour Daqu.</title>
        <authorList>
            <person name="Wang X."/>
            <person name="Zhou H."/>
        </authorList>
    </citation>
    <scope>NUCLEOTIDE SEQUENCE [LARGE SCALE GENOMIC DNA]</scope>
    <source>
        <strain evidence="2 3">FBKL4.011</strain>
    </source>
</reference>
<keyword evidence="3" id="KW-1185">Reference proteome</keyword>
<proteinExistence type="predicted"/>
<sequence length="138" mass="16476">MKLTVYFDDQCQFWVGVVEEQSESKLKAAKKIFGSEPKDQEILDFIQYQMLELIEQTDAMVYVTTKRSKKQNPKRLARQAAKEMKQRGVTTFAQEAIKLTMKERKKERIQSRKQQKQELAERKRQLKIEKRKAKHRGR</sequence>
<feature type="compositionally biased region" description="Basic and acidic residues" evidence="1">
    <location>
        <begin position="103"/>
        <end position="128"/>
    </location>
</feature>
<dbReference type="RefSeq" id="WP_113658694.1">
    <property type="nucleotide sequence ID" value="NZ_KZ845666.1"/>
</dbReference>
<name>A0A364K4M0_9BACL</name>
<reference evidence="2 3" key="2">
    <citation type="submission" date="2018-06" db="EMBL/GenBank/DDBJ databases">
        <authorList>
            <person name="Zhirakovskaya E."/>
        </authorList>
    </citation>
    <scope>NUCLEOTIDE SEQUENCE [LARGE SCALE GENOMIC DNA]</scope>
    <source>
        <strain evidence="2 3">FBKL4.011</strain>
    </source>
</reference>
<organism evidence="2 3">
    <name type="scientific">Thermoflavimicrobium daqui</name>
    <dbReference type="NCBI Taxonomy" id="2137476"/>
    <lineage>
        <taxon>Bacteria</taxon>
        <taxon>Bacillati</taxon>
        <taxon>Bacillota</taxon>
        <taxon>Bacilli</taxon>
        <taxon>Bacillales</taxon>
        <taxon>Thermoactinomycetaceae</taxon>
        <taxon>Thermoflavimicrobium</taxon>
    </lineage>
</organism>
<protein>
    <submittedName>
        <fullName evidence="2">DUF2992 domain-containing protein</fullName>
    </submittedName>
</protein>
<dbReference type="AlphaFoldDB" id="A0A364K4M0"/>
<comment type="caution">
    <text evidence="2">The sequence shown here is derived from an EMBL/GenBank/DDBJ whole genome shotgun (WGS) entry which is preliminary data.</text>
</comment>
<dbReference type="OrthoDB" id="4570726at2"/>
<feature type="compositionally biased region" description="Basic residues" evidence="1">
    <location>
        <begin position="129"/>
        <end position="138"/>
    </location>
</feature>
<dbReference type="Proteomes" id="UP000251213">
    <property type="component" value="Unassembled WGS sequence"/>
</dbReference>